<dbReference type="PATRIC" id="fig|1648404.4.peg.2482"/>
<keyword evidence="4 6" id="KW-1133">Transmembrane helix</keyword>
<protein>
    <submittedName>
        <fullName evidence="9">Putative ABC transporter permease</fullName>
    </submittedName>
</protein>
<feature type="transmembrane region" description="Helical" evidence="6">
    <location>
        <begin position="470"/>
        <end position="493"/>
    </location>
</feature>
<feature type="domain" description="MacB-like periplasmic core" evidence="8">
    <location>
        <begin position="30"/>
        <end position="227"/>
    </location>
</feature>
<dbReference type="STRING" id="1648404.CP97_11905"/>
<organism evidence="9 10">
    <name type="scientific">Aurantiacibacter atlanticus</name>
    <dbReference type="NCBI Taxonomy" id="1648404"/>
    <lineage>
        <taxon>Bacteria</taxon>
        <taxon>Pseudomonadati</taxon>
        <taxon>Pseudomonadota</taxon>
        <taxon>Alphaproteobacteria</taxon>
        <taxon>Sphingomonadales</taxon>
        <taxon>Erythrobacteraceae</taxon>
        <taxon>Aurantiacibacter</taxon>
    </lineage>
</organism>
<feature type="transmembrane region" description="Helical" evidence="6">
    <location>
        <begin position="258"/>
        <end position="284"/>
    </location>
</feature>
<accession>A0A0H4VZH3</accession>
<proteinExistence type="predicted"/>
<dbReference type="GO" id="GO:0005886">
    <property type="term" value="C:plasma membrane"/>
    <property type="evidence" value="ECO:0007669"/>
    <property type="project" value="UniProtKB-SubCell"/>
</dbReference>
<keyword evidence="2" id="KW-1003">Cell membrane</keyword>
<name>A0A0H4VZH3_9SPHN</name>
<feature type="transmembrane region" description="Helical" evidence="6">
    <location>
        <begin position="807"/>
        <end position="830"/>
    </location>
</feature>
<reference evidence="10" key="2">
    <citation type="submission" date="2015-04" db="EMBL/GenBank/DDBJ databases">
        <title>The complete genome sequence of Erythrobacter sp. s21-N3.</title>
        <authorList>
            <person name="Zhuang L."/>
            <person name="Liu Y."/>
            <person name="Shao Z."/>
        </authorList>
    </citation>
    <scope>NUCLEOTIDE SEQUENCE [LARGE SCALE GENOMIC DNA]</scope>
    <source>
        <strain evidence="10">s21-N3</strain>
    </source>
</reference>
<evidence type="ECO:0000256" key="2">
    <source>
        <dbReference type="ARBA" id="ARBA00022475"/>
    </source>
</evidence>
<keyword evidence="5 6" id="KW-0472">Membrane</keyword>
<feature type="domain" description="ABC3 transporter permease C-terminal" evidence="7">
    <location>
        <begin position="262"/>
        <end position="376"/>
    </location>
</feature>
<feature type="transmembrane region" description="Helical" evidence="6">
    <location>
        <begin position="421"/>
        <end position="440"/>
    </location>
</feature>
<feature type="transmembrane region" description="Helical" evidence="6">
    <location>
        <begin position="352"/>
        <end position="373"/>
    </location>
</feature>
<dbReference type="OrthoDB" id="9775544at2"/>
<evidence type="ECO:0000256" key="1">
    <source>
        <dbReference type="ARBA" id="ARBA00004651"/>
    </source>
</evidence>
<comment type="subcellular location">
    <subcellularLocation>
        <location evidence="1">Cell membrane</location>
        <topology evidence="1">Multi-pass membrane protein</topology>
    </subcellularLocation>
</comment>
<dbReference type="RefSeq" id="WP_048886126.1">
    <property type="nucleotide sequence ID" value="NZ_CP011310.1"/>
</dbReference>
<dbReference type="InterPro" id="IPR003838">
    <property type="entry name" value="ABC3_permease_C"/>
</dbReference>
<evidence type="ECO:0000259" key="7">
    <source>
        <dbReference type="Pfam" id="PF02687"/>
    </source>
</evidence>
<evidence type="ECO:0000256" key="6">
    <source>
        <dbReference type="SAM" id="Phobius"/>
    </source>
</evidence>
<dbReference type="KEGG" id="ery:CP97_11905"/>
<gene>
    <name evidence="9" type="ORF">CP97_11905</name>
</gene>
<feature type="transmembrane region" description="Helical" evidence="6">
    <location>
        <begin position="394"/>
        <end position="415"/>
    </location>
</feature>
<evidence type="ECO:0000256" key="4">
    <source>
        <dbReference type="ARBA" id="ARBA00022989"/>
    </source>
</evidence>
<sequence>MRNPAISWSKAWGVARRDLSSGFRGLRLLLVCLFLGVGALAAIGSLTSAIQSELDLQGQSLLGGDFEVELWQRPLTEDESVFLAQYGTLSPGYRLQAMASTPDVAVPVELKAVADNYPMYGTLLLEGVGASGAPAGSNAFLAPGAAERLGVSTGDSITIGTQTVTVAGIIAEEPDRLSEGFALGQTIIVPLTLPEQAGLTAVGAMYESKTRLAFDGNHDGEEVEEALREAFPQVPFDTRTADRASPGAERFVSQMGEFLTLVGLAALVIAGIGIGGGVNSYLEARRNSIATFKILGATSRDITRIYALEIGAAALAGSLAGLVVGVAITPILAGALGSLLPVSTGFVIDVWALVRALAFGLLVALVFAAPPLVRARDFPAMALMRARVSPLARQWRGAALPLAIGLGGIAILAIGFSPRPLLSAGFLGGAALTLGFLALLGRAIRAAATRAPRPSNPIIRAALANLHRPGAATGSLVTALGFGLSAFVLLAGVQSSLDGNIQHSVPERAPDYFVLDIPKDGLAQFYTIVTDISPDATVDAVPTMRGSILSYGPEDAPIVVADLEELPEGAWGLSGERGLTYADTLPDGNVVVEGEWWDVGHDGEHLVSIDIDLAQAAGINVGDVITISILGVERSARVANLRRIDWESLGFNNVYVFTPNTLEDTPHNLAATIDFPEGTQAGGLLRSLVDSFPSSSVIEVGPILNEARAILDQVSLAILAAASVAVLAGIAVLLGAIAAARAARIYDTVILRVLGASRGQLLALQFAEFGLLAGVLAGVALTLGSGMAWLIVTQMFEFDWMPDWTEIVAVLAGGLVLVLAFALGASLPLLRARPAQVLRTL</sequence>
<dbReference type="AlphaFoldDB" id="A0A0H4VZH3"/>
<feature type="transmembrane region" description="Helical" evidence="6">
    <location>
        <begin position="761"/>
        <end position="792"/>
    </location>
</feature>
<feature type="transmembrane region" description="Helical" evidence="6">
    <location>
        <begin position="716"/>
        <end position="740"/>
    </location>
</feature>
<dbReference type="Pfam" id="PF02687">
    <property type="entry name" value="FtsX"/>
    <property type="match status" value="2"/>
</dbReference>
<reference evidence="9 10" key="1">
    <citation type="journal article" date="2015" name="Int. J. Syst. Evol. Microbiol.">
        <title>Erythrobacter atlanticus sp. nov., a bacterium from ocean sediment able to degrade polycyclic aromatic hydrocarbons.</title>
        <authorList>
            <person name="Zhuang L."/>
            <person name="Liu Y."/>
            <person name="Wang L."/>
            <person name="Wang W."/>
            <person name="Shao Z."/>
        </authorList>
    </citation>
    <scope>NUCLEOTIDE SEQUENCE [LARGE SCALE GENOMIC DNA]</scope>
    <source>
        <strain evidence="10">s21-N3</strain>
    </source>
</reference>
<dbReference type="Proteomes" id="UP000059113">
    <property type="component" value="Chromosome"/>
</dbReference>
<evidence type="ECO:0000259" key="8">
    <source>
        <dbReference type="Pfam" id="PF12704"/>
    </source>
</evidence>
<evidence type="ECO:0000256" key="5">
    <source>
        <dbReference type="ARBA" id="ARBA00023136"/>
    </source>
</evidence>
<dbReference type="InterPro" id="IPR025857">
    <property type="entry name" value="MacB_PCD"/>
</dbReference>
<evidence type="ECO:0000313" key="10">
    <source>
        <dbReference type="Proteomes" id="UP000059113"/>
    </source>
</evidence>
<dbReference type="EMBL" id="CP011310">
    <property type="protein sequence ID" value="AKQ42588.1"/>
    <property type="molecule type" value="Genomic_DNA"/>
</dbReference>
<feature type="domain" description="ABC3 transporter permease C-terminal" evidence="7">
    <location>
        <begin position="721"/>
        <end position="831"/>
    </location>
</feature>
<evidence type="ECO:0000313" key="9">
    <source>
        <dbReference type="EMBL" id="AKQ42588.1"/>
    </source>
</evidence>
<dbReference type="PANTHER" id="PTHR30287">
    <property type="entry name" value="MEMBRANE COMPONENT OF PREDICTED ABC SUPERFAMILY METABOLITE UPTAKE TRANSPORTER"/>
    <property type="match status" value="1"/>
</dbReference>
<dbReference type="PANTHER" id="PTHR30287:SF1">
    <property type="entry name" value="INNER MEMBRANE PROTEIN"/>
    <property type="match status" value="1"/>
</dbReference>
<evidence type="ECO:0000256" key="3">
    <source>
        <dbReference type="ARBA" id="ARBA00022692"/>
    </source>
</evidence>
<keyword evidence="10" id="KW-1185">Reference proteome</keyword>
<keyword evidence="3 6" id="KW-0812">Transmembrane</keyword>
<feature type="transmembrane region" description="Helical" evidence="6">
    <location>
        <begin position="305"/>
        <end position="332"/>
    </location>
</feature>
<dbReference type="InterPro" id="IPR038766">
    <property type="entry name" value="Membrane_comp_ABC_pdt"/>
</dbReference>
<dbReference type="Pfam" id="PF12704">
    <property type="entry name" value="MacB_PCD"/>
    <property type="match status" value="1"/>
</dbReference>